<protein>
    <submittedName>
        <fullName evidence="4">PBP superfamily domain protein</fullName>
    </submittedName>
</protein>
<comment type="caution">
    <text evidence="4">The sequence shown here is derived from an EMBL/GenBank/DDBJ whole genome shotgun (WGS) entry which is preliminary data.</text>
</comment>
<evidence type="ECO:0000259" key="3">
    <source>
        <dbReference type="Pfam" id="PF12849"/>
    </source>
</evidence>
<accession>A0A078RUW0</accession>
<keyword evidence="1 2" id="KW-0732">Signal</keyword>
<feature type="chain" id="PRO_5001744484" evidence="2">
    <location>
        <begin position="27"/>
        <end position="316"/>
    </location>
</feature>
<reference evidence="4 5" key="1">
    <citation type="submission" date="2014-04" db="EMBL/GenBank/DDBJ databases">
        <authorList>
            <person name="Sears C."/>
            <person name="Carroll K."/>
            <person name="Sack B.R."/>
            <person name="Qadri F."/>
            <person name="Myers L.L."/>
            <person name="Chung G.-T."/>
            <person name="Escheverria P."/>
            <person name="Fraser C.M."/>
            <person name="Sadzewicz L."/>
            <person name="Shefchek K.A."/>
            <person name="Tallon L."/>
            <person name="Das S.P."/>
            <person name="Daugherty S."/>
            <person name="Mongodin E.F."/>
        </authorList>
    </citation>
    <scope>NUCLEOTIDE SEQUENCE [LARGE SCALE GENOMIC DNA]</scope>
    <source>
        <strain evidence="4 5">3978 T3 ii</strain>
    </source>
</reference>
<dbReference type="InterPro" id="IPR024370">
    <property type="entry name" value="PBP_domain"/>
</dbReference>
<evidence type="ECO:0000256" key="1">
    <source>
        <dbReference type="ARBA" id="ARBA00022729"/>
    </source>
</evidence>
<dbReference type="GeneID" id="99750716"/>
<dbReference type="Gene3D" id="3.40.190.10">
    <property type="entry name" value="Periplasmic binding protein-like II"/>
    <property type="match status" value="2"/>
</dbReference>
<dbReference type="AlphaFoldDB" id="A0A078RUW0"/>
<dbReference type="InterPro" id="IPR050811">
    <property type="entry name" value="Phosphate_ABC_transporter"/>
</dbReference>
<dbReference type="PATRIC" id="fig|1339349.3.peg.3781"/>
<feature type="signal peptide" evidence="2">
    <location>
        <begin position="1"/>
        <end position="26"/>
    </location>
</feature>
<dbReference type="PROSITE" id="PS51257">
    <property type="entry name" value="PROKAR_LIPOPROTEIN"/>
    <property type="match status" value="1"/>
</dbReference>
<dbReference type="SUPFAM" id="SSF53850">
    <property type="entry name" value="Periplasmic binding protein-like II"/>
    <property type="match status" value="1"/>
</dbReference>
<dbReference type="RefSeq" id="WP_005828635.1">
    <property type="nucleotide sequence ID" value="NZ_JNHN01000180.1"/>
</dbReference>
<dbReference type="PANTHER" id="PTHR30570">
    <property type="entry name" value="PERIPLASMIC PHOSPHATE BINDING COMPONENT OF PHOSPHATE ABC TRANSPORTER"/>
    <property type="match status" value="1"/>
</dbReference>
<name>A0A078RUW0_BACUN</name>
<dbReference type="PANTHER" id="PTHR30570:SF1">
    <property type="entry name" value="PHOSPHATE-BINDING PROTEIN PSTS"/>
    <property type="match status" value="1"/>
</dbReference>
<proteinExistence type="predicted"/>
<feature type="domain" description="PBP" evidence="3">
    <location>
        <begin position="33"/>
        <end position="291"/>
    </location>
</feature>
<sequence>MKTVKQLQLSGLLVLLTLLSACQSKPKDGQTDTYTSGVIAIAADESFQPIVQEEIDVFEGLFPLAGIVPRYVTEVDAVNLLLKDSLRLAITSRRLTPEEMNSFNSRKFFPQEIKIATDGLALITHLGNPDSLISVKDIRRILTGDAKQWKDIYPASRLGDISLVFDNKNSSTVRFAVDSICKGVPLSSQLKALKTNREVIDYVARTPDAIGIIGVNWLSDRNDSTGLSFSKEVRLMSVSAADKAMPDNSYKPYQAYLYYGDYPLARSIYALLNDPRSALPWGFASFLASDRGQRIILKSGLVPATQPVRVVNVKDE</sequence>
<evidence type="ECO:0000313" key="4">
    <source>
        <dbReference type="EMBL" id="KDS48359.1"/>
    </source>
</evidence>
<dbReference type="Proteomes" id="UP000028013">
    <property type="component" value="Unassembled WGS sequence"/>
</dbReference>
<evidence type="ECO:0000256" key="2">
    <source>
        <dbReference type="SAM" id="SignalP"/>
    </source>
</evidence>
<dbReference type="EMBL" id="JNHN01000180">
    <property type="protein sequence ID" value="KDS48359.1"/>
    <property type="molecule type" value="Genomic_DNA"/>
</dbReference>
<dbReference type="Pfam" id="PF12849">
    <property type="entry name" value="PBP_like_2"/>
    <property type="match status" value="1"/>
</dbReference>
<gene>
    <name evidence="4" type="ORF">M094_2681</name>
</gene>
<evidence type="ECO:0000313" key="5">
    <source>
        <dbReference type="Proteomes" id="UP000028013"/>
    </source>
</evidence>
<organism evidence="4 5">
    <name type="scientific">Bacteroides uniformis str. 3978 T3 ii</name>
    <dbReference type="NCBI Taxonomy" id="1339349"/>
    <lineage>
        <taxon>Bacteria</taxon>
        <taxon>Pseudomonadati</taxon>
        <taxon>Bacteroidota</taxon>
        <taxon>Bacteroidia</taxon>
        <taxon>Bacteroidales</taxon>
        <taxon>Bacteroidaceae</taxon>
        <taxon>Bacteroides</taxon>
    </lineage>
</organism>